<dbReference type="AlphaFoldDB" id="A0A7G9LRF2"/>
<evidence type="ECO:0008006" key="3">
    <source>
        <dbReference type="Google" id="ProtNLM"/>
    </source>
</evidence>
<protein>
    <recommendedName>
        <fullName evidence="3">Transposase</fullName>
    </recommendedName>
</protein>
<sequence length="192" mass="22758">MIYSKKSKKDKYNREKGLKRLEKTIKSGKLTKDKINSRGYNKYLDLKNEIEVVINYEKFEQDGLWDGIKGYVTNTTLCPNDVIENYSNLWHIEKAFRISKTDLKIRPIHHYLKHRIEAHISISFIAYTVYKELERIIKIHDKNLSVQKALEEIKTIYGLEYTNPITNKKKFEVLQLNEIQLKILNIIDLELG</sequence>
<dbReference type="InterPro" id="IPR012337">
    <property type="entry name" value="RNaseH-like_sf"/>
</dbReference>
<gene>
    <name evidence="1" type="ORF">HOO34_01910</name>
</gene>
<organism evidence="1 2">
    <name type="scientific">Aliarcobacter cryaerophilus</name>
    <dbReference type="NCBI Taxonomy" id="28198"/>
    <lineage>
        <taxon>Bacteria</taxon>
        <taxon>Pseudomonadati</taxon>
        <taxon>Campylobacterota</taxon>
        <taxon>Epsilonproteobacteria</taxon>
        <taxon>Campylobacterales</taxon>
        <taxon>Arcobacteraceae</taxon>
        <taxon>Aliarcobacter</taxon>
    </lineage>
</organism>
<proteinExistence type="predicted"/>
<accession>A0A7G9LRF2</accession>
<reference evidence="1 2" key="1">
    <citation type="journal article" date="2020" name="Front. Microbiol.">
        <title>Genomic Analysis and Antimicrobial Resistance of Aliarcobacter cryaerophilus Strains From German Water Poultry.</title>
        <authorList>
            <person name="Muller E."/>
            <person name="Hotzel H."/>
            <person name="Ahlers C."/>
            <person name="Hanel I."/>
            <person name="Tomaso H."/>
            <person name="Abdel-Glil M.Y."/>
        </authorList>
    </citation>
    <scope>NUCLEOTIDE SEQUENCE [LARGE SCALE GENOMIC DNA]</scope>
    <source>
        <strain evidence="1 2">16CS1285-4</strain>
    </source>
</reference>
<evidence type="ECO:0000313" key="2">
    <source>
        <dbReference type="Proteomes" id="UP000515842"/>
    </source>
</evidence>
<name>A0A7G9LRF2_9BACT</name>
<dbReference type="Proteomes" id="UP000515842">
    <property type="component" value="Chromosome"/>
</dbReference>
<dbReference type="EMBL" id="CP060693">
    <property type="protein sequence ID" value="QNM91201.1"/>
    <property type="molecule type" value="Genomic_DNA"/>
</dbReference>
<dbReference type="SUPFAM" id="SSF53098">
    <property type="entry name" value="Ribonuclease H-like"/>
    <property type="match status" value="1"/>
</dbReference>
<evidence type="ECO:0000313" key="1">
    <source>
        <dbReference type="EMBL" id="QNM91201.1"/>
    </source>
</evidence>